<dbReference type="InterPro" id="IPR036291">
    <property type="entry name" value="NAD(P)-bd_dom_sf"/>
</dbReference>
<reference evidence="2 3" key="1">
    <citation type="journal article" date="2019" name="Int. J. Syst. Evol. Microbiol.">
        <title>The Global Catalogue of Microorganisms (GCM) 10K type strain sequencing project: providing services to taxonomists for standard genome sequencing and annotation.</title>
        <authorList>
            <consortium name="The Broad Institute Genomics Platform"/>
            <consortium name="The Broad Institute Genome Sequencing Center for Infectious Disease"/>
            <person name="Wu L."/>
            <person name="Ma J."/>
        </authorList>
    </citation>
    <scope>NUCLEOTIDE SEQUENCE [LARGE SCALE GENOMIC DNA]</scope>
    <source>
        <strain evidence="2 3">JCM 12762</strain>
    </source>
</reference>
<dbReference type="PANTHER" id="PTHR48079">
    <property type="entry name" value="PROTEIN YEEZ"/>
    <property type="match status" value="1"/>
</dbReference>
<dbReference type="InterPro" id="IPR051783">
    <property type="entry name" value="NAD(P)-dependent_oxidoreduct"/>
</dbReference>
<dbReference type="EMBL" id="BAAAKW010000008">
    <property type="protein sequence ID" value="GAA1208038.1"/>
    <property type="molecule type" value="Genomic_DNA"/>
</dbReference>
<dbReference type="RefSeq" id="WP_343922728.1">
    <property type="nucleotide sequence ID" value="NZ_BAAAKW010000008.1"/>
</dbReference>
<sequence length="292" mass="31250">MTVVIAGCGDLGTETGLRFAAVGHRVMGLRRSIGKLPPEIEGQSVDLSTEVPTLPADTSIVMIAMSPDVRSVDGYRAAYVDSVRNIATAIRRDCTVPPRVVYVSSTAVYGVVDGSWVDESTAAEPTASTAVVLREAEDLVLNKIPDATILRLAGIYGPGRTRQIDRIRDGVETISFEPRFTNLIHRDDAAAAIVHLTTMNDRPATIYIGVDDCPADQREIVEFLARKLDRPVPQVGPGPGSTSSGSATSGSGLGHGKRCHNTRLRESGFEFAYPSYREGYAAVLEGVGVRHS</sequence>
<evidence type="ECO:0000313" key="2">
    <source>
        <dbReference type="EMBL" id="GAA1208038.1"/>
    </source>
</evidence>
<accession>A0ABN1VET3</accession>
<dbReference type="Proteomes" id="UP001500943">
    <property type="component" value="Unassembled WGS sequence"/>
</dbReference>
<proteinExistence type="predicted"/>
<feature type="region of interest" description="Disordered" evidence="1">
    <location>
        <begin position="231"/>
        <end position="259"/>
    </location>
</feature>
<dbReference type="SUPFAM" id="SSF51735">
    <property type="entry name" value="NAD(P)-binding Rossmann-fold domains"/>
    <property type="match status" value="1"/>
</dbReference>
<evidence type="ECO:0000313" key="3">
    <source>
        <dbReference type="Proteomes" id="UP001500943"/>
    </source>
</evidence>
<name>A0ABN1VET3_9MICO</name>
<dbReference type="PANTHER" id="PTHR48079:SF6">
    <property type="entry name" value="NAD(P)-BINDING DOMAIN-CONTAINING PROTEIN-RELATED"/>
    <property type="match status" value="1"/>
</dbReference>
<protein>
    <submittedName>
        <fullName evidence="2">SDR family oxidoreductase</fullName>
    </submittedName>
</protein>
<organism evidence="2 3">
    <name type="scientific">Rhodoglobus aureus</name>
    <dbReference type="NCBI Taxonomy" id="191497"/>
    <lineage>
        <taxon>Bacteria</taxon>
        <taxon>Bacillati</taxon>
        <taxon>Actinomycetota</taxon>
        <taxon>Actinomycetes</taxon>
        <taxon>Micrococcales</taxon>
        <taxon>Microbacteriaceae</taxon>
        <taxon>Rhodoglobus</taxon>
    </lineage>
</organism>
<dbReference type="Gene3D" id="3.40.50.720">
    <property type="entry name" value="NAD(P)-binding Rossmann-like Domain"/>
    <property type="match status" value="1"/>
</dbReference>
<feature type="compositionally biased region" description="Low complexity" evidence="1">
    <location>
        <begin position="240"/>
        <end position="250"/>
    </location>
</feature>
<comment type="caution">
    <text evidence="2">The sequence shown here is derived from an EMBL/GenBank/DDBJ whole genome shotgun (WGS) entry which is preliminary data.</text>
</comment>
<gene>
    <name evidence="2" type="ORF">GCM10009655_04080</name>
</gene>
<keyword evidence="3" id="KW-1185">Reference proteome</keyword>
<evidence type="ECO:0000256" key="1">
    <source>
        <dbReference type="SAM" id="MobiDB-lite"/>
    </source>
</evidence>